<keyword evidence="5" id="KW-0560">Oxidoreductase</keyword>
<dbReference type="AlphaFoldDB" id="A0AAD6HBA1"/>
<comment type="similarity">
    <text evidence="2">Belongs to the oxygen-dependent FAD-linked oxidoreductase family.</text>
</comment>
<dbReference type="InterPro" id="IPR006094">
    <property type="entry name" value="Oxid_FAD_bind_N"/>
</dbReference>
<dbReference type="Gene3D" id="3.30.465.10">
    <property type="match status" value="1"/>
</dbReference>
<evidence type="ECO:0000256" key="1">
    <source>
        <dbReference type="ARBA" id="ARBA00001974"/>
    </source>
</evidence>
<dbReference type="Proteomes" id="UP001215712">
    <property type="component" value="Unassembled WGS sequence"/>
</dbReference>
<dbReference type="Gene3D" id="3.40.462.20">
    <property type="match status" value="1"/>
</dbReference>
<protein>
    <recommendedName>
        <fullName evidence="6">FAD-binding PCMH-type domain-containing protein</fullName>
    </recommendedName>
</protein>
<dbReference type="InterPro" id="IPR050416">
    <property type="entry name" value="FAD-linked_Oxidoreductase"/>
</dbReference>
<keyword evidence="8" id="KW-1185">Reference proteome</keyword>
<evidence type="ECO:0000313" key="8">
    <source>
        <dbReference type="Proteomes" id="UP001215712"/>
    </source>
</evidence>
<name>A0AAD6HBA1_9EURO</name>
<evidence type="ECO:0000256" key="3">
    <source>
        <dbReference type="ARBA" id="ARBA00022630"/>
    </source>
</evidence>
<dbReference type="PROSITE" id="PS51387">
    <property type="entry name" value="FAD_PCMH"/>
    <property type="match status" value="1"/>
</dbReference>
<dbReference type="PROSITE" id="PS00862">
    <property type="entry name" value="OX2_COVAL_FAD"/>
    <property type="match status" value="1"/>
</dbReference>
<dbReference type="InterPro" id="IPR012951">
    <property type="entry name" value="BBE"/>
</dbReference>
<evidence type="ECO:0000256" key="4">
    <source>
        <dbReference type="ARBA" id="ARBA00022827"/>
    </source>
</evidence>
<reference evidence="7" key="1">
    <citation type="journal article" date="2023" name="IMA Fungus">
        <title>Comparative genomic study of the Penicillium genus elucidates a diverse pangenome and 15 lateral gene transfer events.</title>
        <authorList>
            <person name="Petersen C."/>
            <person name="Sorensen T."/>
            <person name="Nielsen M.R."/>
            <person name="Sondergaard T.E."/>
            <person name="Sorensen J.L."/>
            <person name="Fitzpatrick D.A."/>
            <person name="Frisvad J.C."/>
            <person name="Nielsen K.L."/>
        </authorList>
    </citation>
    <scope>NUCLEOTIDE SEQUENCE</scope>
    <source>
        <strain evidence="7">IBT 17514</strain>
    </source>
</reference>
<sequence length="442" mass="49372">MPLNIVWRDNADPAIYEAARTSRLFNAQKPTQYPLAIAFVKDTSEVIDVIHLAIQMGCRISVRAGGHSYASWSVRDEAILIDMGELSEDASLDEDTGIVSVPPSITGKDLIEYLDTKGRVCSVGHCPDVGLGGFLLGGGMGWNCNNWGWACEQVVAIDLVTADGRFMRADTQQQSDLFWAARGAGPAFPGVVTRLYLKTKPAIQSMFSSGYVYPIRSYSTILQWTTTVSTSNDSIEVLAIGSYSADLKEPCVTVSVLAYGDNDDDARDVLQRIDASHPDGSLLQWKCEKTNMQQQLEKSGQSFPNNHRYYVDNLWLDDDMDLSLLGRAFNSLPTKKSLLLCQSMFPCSQRNLPNMALSVQSNRWLAMYAIWEEEADDSRCQATVHEVMAELQQHSKGSYLGELDFRARRGHYWGDDQYERLVSVRRKWDPLNRICGCVGLEM</sequence>
<gene>
    <name evidence="7" type="ORF">N7493_010979</name>
</gene>
<proteinExistence type="inferred from homology"/>
<comment type="cofactor">
    <cofactor evidence="1">
        <name>FAD</name>
        <dbReference type="ChEBI" id="CHEBI:57692"/>
    </cofactor>
</comment>
<accession>A0AAD6HBA1</accession>
<dbReference type="Gene3D" id="3.30.43.10">
    <property type="entry name" value="Uridine Diphospho-n-acetylenolpyruvylglucosamine Reductase, domain 2"/>
    <property type="match status" value="1"/>
</dbReference>
<keyword evidence="4" id="KW-0274">FAD</keyword>
<organism evidence="7 8">
    <name type="scientific">Penicillium malachiteum</name>
    <dbReference type="NCBI Taxonomy" id="1324776"/>
    <lineage>
        <taxon>Eukaryota</taxon>
        <taxon>Fungi</taxon>
        <taxon>Dikarya</taxon>
        <taxon>Ascomycota</taxon>
        <taxon>Pezizomycotina</taxon>
        <taxon>Eurotiomycetes</taxon>
        <taxon>Eurotiomycetidae</taxon>
        <taxon>Eurotiales</taxon>
        <taxon>Aspergillaceae</taxon>
        <taxon>Penicillium</taxon>
    </lineage>
</organism>
<dbReference type="EMBL" id="JAQJAN010000020">
    <property type="protein sequence ID" value="KAJ5703841.1"/>
    <property type="molecule type" value="Genomic_DNA"/>
</dbReference>
<reference evidence="7" key="2">
    <citation type="submission" date="2023-01" db="EMBL/GenBank/DDBJ databases">
        <authorList>
            <person name="Petersen C."/>
        </authorList>
    </citation>
    <scope>NUCLEOTIDE SEQUENCE</scope>
    <source>
        <strain evidence="7">IBT 17514</strain>
    </source>
</reference>
<dbReference type="PANTHER" id="PTHR42973:SF39">
    <property type="entry name" value="FAD-BINDING PCMH-TYPE DOMAIN-CONTAINING PROTEIN"/>
    <property type="match status" value="1"/>
</dbReference>
<dbReference type="InterPro" id="IPR016167">
    <property type="entry name" value="FAD-bd_PCMH_sub1"/>
</dbReference>
<evidence type="ECO:0000256" key="5">
    <source>
        <dbReference type="ARBA" id="ARBA00023002"/>
    </source>
</evidence>
<dbReference type="Pfam" id="PF08031">
    <property type="entry name" value="BBE"/>
    <property type="match status" value="1"/>
</dbReference>
<dbReference type="InterPro" id="IPR006093">
    <property type="entry name" value="Oxy_OxRdtase_FAD_BS"/>
</dbReference>
<dbReference type="PANTHER" id="PTHR42973">
    <property type="entry name" value="BINDING OXIDOREDUCTASE, PUTATIVE (AFU_ORTHOLOGUE AFUA_1G17690)-RELATED"/>
    <property type="match status" value="1"/>
</dbReference>
<keyword evidence="3" id="KW-0285">Flavoprotein</keyword>
<dbReference type="GO" id="GO:0016491">
    <property type="term" value="F:oxidoreductase activity"/>
    <property type="evidence" value="ECO:0007669"/>
    <property type="project" value="UniProtKB-KW"/>
</dbReference>
<dbReference type="InterPro" id="IPR016166">
    <property type="entry name" value="FAD-bd_PCMH"/>
</dbReference>
<evidence type="ECO:0000259" key="6">
    <source>
        <dbReference type="PROSITE" id="PS51387"/>
    </source>
</evidence>
<dbReference type="GO" id="GO:0071949">
    <property type="term" value="F:FAD binding"/>
    <property type="evidence" value="ECO:0007669"/>
    <property type="project" value="InterPro"/>
</dbReference>
<dbReference type="InterPro" id="IPR036318">
    <property type="entry name" value="FAD-bd_PCMH-like_sf"/>
</dbReference>
<evidence type="ECO:0000256" key="2">
    <source>
        <dbReference type="ARBA" id="ARBA00005466"/>
    </source>
</evidence>
<comment type="caution">
    <text evidence="7">The sequence shown here is derived from an EMBL/GenBank/DDBJ whole genome shotgun (WGS) entry which is preliminary data.</text>
</comment>
<dbReference type="InterPro" id="IPR016169">
    <property type="entry name" value="FAD-bd_PCMH_sub2"/>
</dbReference>
<dbReference type="Pfam" id="PF01565">
    <property type="entry name" value="FAD_binding_4"/>
    <property type="match status" value="1"/>
</dbReference>
<dbReference type="SUPFAM" id="SSF56176">
    <property type="entry name" value="FAD-binding/transporter-associated domain-like"/>
    <property type="match status" value="1"/>
</dbReference>
<evidence type="ECO:0000313" key="7">
    <source>
        <dbReference type="EMBL" id="KAJ5703841.1"/>
    </source>
</evidence>
<feature type="domain" description="FAD-binding PCMH-type" evidence="6">
    <location>
        <begin position="30"/>
        <end position="202"/>
    </location>
</feature>